<evidence type="ECO:0000256" key="2">
    <source>
        <dbReference type="ARBA" id="ARBA00023002"/>
    </source>
</evidence>
<keyword evidence="5" id="KW-0808">Transferase</keyword>
<dbReference type="GO" id="GO:0070402">
    <property type="term" value="F:NADPH binding"/>
    <property type="evidence" value="ECO:0007669"/>
    <property type="project" value="TreeGrafter"/>
</dbReference>
<dbReference type="InterPro" id="IPR029063">
    <property type="entry name" value="SAM-dependent_MTases_sf"/>
</dbReference>
<dbReference type="EMBL" id="JAMZEB010000002">
    <property type="protein sequence ID" value="MCP2355575.1"/>
    <property type="molecule type" value="Genomic_DNA"/>
</dbReference>
<evidence type="ECO:0000256" key="1">
    <source>
        <dbReference type="ARBA" id="ARBA00022857"/>
    </source>
</evidence>
<dbReference type="SUPFAM" id="SSF51735">
    <property type="entry name" value="NAD(P)-binding Rossmann-fold domains"/>
    <property type="match status" value="1"/>
</dbReference>
<dbReference type="Gene3D" id="3.40.50.150">
    <property type="entry name" value="Vaccinia Virus protein VP39"/>
    <property type="match status" value="1"/>
</dbReference>
<feature type="domain" description="Enoyl reductase (ER)" evidence="4">
    <location>
        <begin position="662"/>
        <end position="929"/>
    </location>
</feature>
<dbReference type="RefSeq" id="WP_276082898.1">
    <property type="nucleotide sequence ID" value="NZ_JAMZEB010000002.1"/>
</dbReference>
<keyword evidence="2" id="KW-0560">Oxidoreductase</keyword>
<dbReference type="Gene3D" id="3.90.180.10">
    <property type="entry name" value="Medium-chain alcohol dehydrogenases, catalytic domain"/>
    <property type="match status" value="1"/>
</dbReference>
<dbReference type="InterPro" id="IPR036291">
    <property type="entry name" value="NAD(P)-bd_dom_sf"/>
</dbReference>
<gene>
    <name evidence="5" type="ORF">HD597_002595</name>
</gene>
<evidence type="ECO:0000313" key="6">
    <source>
        <dbReference type="Proteomes" id="UP001139648"/>
    </source>
</evidence>
<dbReference type="CDD" id="cd05195">
    <property type="entry name" value="enoyl_red"/>
    <property type="match status" value="1"/>
</dbReference>
<evidence type="ECO:0000259" key="4">
    <source>
        <dbReference type="SMART" id="SM00829"/>
    </source>
</evidence>
<reference evidence="5" key="1">
    <citation type="submission" date="2022-06" db="EMBL/GenBank/DDBJ databases">
        <title>Sequencing the genomes of 1000 actinobacteria strains.</title>
        <authorList>
            <person name="Klenk H.-P."/>
        </authorList>
    </citation>
    <scope>NUCLEOTIDE SEQUENCE</scope>
    <source>
        <strain evidence="5">DSM 46694</strain>
    </source>
</reference>
<keyword evidence="6" id="KW-1185">Reference proteome</keyword>
<dbReference type="Pfam" id="PF08242">
    <property type="entry name" value="Methyltransf_12"/>
    <property type="match status" value="1"/>
</dbReference>
<keyword evidence="5" id="KW-0489">Methyltransferase</keyword>
<dbReference type="InterPro" id="IPR011032">
    <property type="entry name" value="GroES-like_sf"/>
</dbReference>
<name>A0A9X2GD51_9ACTN</name>
<dbReference type="AlphaFoldDB" id="A0A9X2GD51"/>
<dbReference type="Pfam" id="PF00107">
    <property type="entry name" value="ADH_zinc_N"/>
    <property type="match status" value="1"/>
</dbReference>
<dbReference type="Proteomes" id="UP001139648">
    <property type="component" value="Unassembled WGS sequence"/>
</dbReference>
<comment type="caution">
    <text evidence="5">The sequence shown here is derived from an EMBL/GenBank/DDBJ whole genome shotgun (WGS) entry which is preliminary data.</text>
</comment>
<dbReference type="GO" id="GO:0032259">
    <property type="term" value="P:methylation"/>
    <property type="evidence" value="ECO:0007669"/>
    <property type="project" value="UniProtKB-KW"/>
</dbReference>
<organism evidence="5 6">
    <name type="scientific">Nonomuraea thailandensis</name>
    <dbReference type="NCBI Taxonomy" id="1188745"/>
    <lineage>
        <taxon>Bacteria</taxon>
        <taxon>Bacillati</taxon>
        <taxon>Actinomycetota</taxon>
        <taxon>Actinomycetes</taxon>
        <taxon>Streptosporangiales</taxon>
        <taxon>Streptosporangiaceae</taxon>
        <taxon>Nonomuraea</taxon>
    </lineage>
</organism>
<keyword evidence="1" id="KW-0521">NADP</keyword>
<feature type="region of interest" description="Disordered" evidence="3">
    <location>
        <begin position="451"/>
        <end position="471"/>
    </location>
</feature>
<evidence type="ECO:0000313" key="5">
    <source>
        <dbReference type="EMBL" id="MCP2355575.1"/>
    </source>
</evidence>
<protein>
    <submittedName>
        <fullName evidence="5">NADPH:quinone reductase-like Zn-dependent oxidoreductase/SAM-dependent methyltransferase</fullName>
    </submittedName>
</protein>
<evidence type="ECO:0000256" key="3">
    <source>
        <dbReference type="SAM" id="MobiDB-lite"/>
    </source>
</evidence>
<feature type="compositionally biased region" description="Gly residues" evidence="3">
    <location>
        <begin position="456"/>
        <end position="471"/>
    </location>
</feature>
<dbReference type="InterPro" id="IPR013149">
    <property type="entry name" value="ADH-like_C"/>
</dbReference>
<dbReference type="PANTHER" id="PTHR48106">
    <property type="entry name" value="QUINONE OXIDOREDUCTASE PIG3-RELATED"/>
    <property type="match status" value="1"/>
</dbReference>
<dbReference type="SMART" id="SM00829">
    <property type="entry name" value="PKS_ER"/>
    <property type="match status" value="1"/>
</dbReference>
<dbReference type="GO" id="GO:0016651">
    <property type="term" value="F:oxidoreductase activity, acting on NAD(P)H"/>
    <property type="evidence" value="ECO:0007669"/>
    <property type="project" value="TreeGrafter"/>
</dbReference>
<sequence length="947" mass="100100">MRCELEAEQPPTITLGRTRLRAAPYAPGGDETCALPMPGVILARAGEQIERIRAAWRASRYERYLPEARHALLHRFSAALTRLLPAAATTPFTLDDLIGAGVQPRHRRLVTTLLRLLHEHDLARPCPPDRWRLTEPADPDELTRVLLQRHPAHLAEVVLGARAGRHLPAVLRGERDPLDLLGDGLPQHLYDVAPVCRFTNRVARALLAQIIAAWPGDRPLRVLEVGAGTGGTTAALLPLLPPHLTRYTSTDPSPLACAAARRRFPGHDFLDHHRLDLDADPTSQGLTTGGHDVVIAANALHTARDLPAALDRVRSLLAPGGHLLAVETHEPGLLLGAFGTLEHAWPAEDDPLRPHTMLLRREQWPPLLRECGFTHIARAGDDTRPGRDTFSVLLAARPRARTRPRPLPAAAARTRWIIAAESEDELPLADAVARLLTAPDLAAVPAEPAATAATGTTGGGTGNAAGSGTGSTGRAVAVLAGQGPERWKELVSGRPADERVAVTFVPAERASHADAQPPHTPTNAGADPSAGADADAGAGSGSGSGALRAIARAFDVLPASVRRSLYVVTRPSTAGRPHAPADTTIHEAATSIARDHPALHLPRITLHPGDTLAADARRLAHELLHPTPDEHEIVLTPRGRFVIREVPHTPPTPYVLDLEPAGPAWTRTTPPPPPGPGMVALEVRAATLPRPPGNRPRRTGPPHGWWSCAGLVTAVGAGVSGIRPGDRVAGLAPGAPASHVLTSARLLTTVPAGTTDAEAATTPLPNLHAHLALTIEAKLSPDETLLLHDDATGLGLAALRHARHCGARVVAAARTPAQRDLLLTFGAWHVLDALAPDAPRRMLELTGGRGAEVMAGPAPSGWDRALSPDGRYVEPGAANPSDPDVFAEVMTGTAQDWCRPLPYGAYPAARVRDALASMRDGAALGEVVLCFDLADGPVPTRPAPFTK</sequence>
<feature type="region of interest" description="Disordered" evidence="3">
    <location>
        <begin position="509"/>
        <end position="543"/>
    </location>
</feature>
<dbReference type="GO" id="GO:0008168">
    <property type="term" value="F:methyltransferase activity"/>
    <property type="evidence" value="ECO:0007669"/>
    <property type="project" value="UniProtKB-KW"/>
</dbReference>
<dbReference type="SUPFAM" id="SSF50129">
    <property type="entry name" value="GroES-like"/>
    <property type="match status" value="1"/>
</dbReference>
<accession>A0A9X2GD51</accession>
<dbReference type="InterPro" id="IPR013217">
    <property type="entry name" value="Methyltransf_12"/>
</dbReference>
<feature type="compositionally biased region" description="Low complexity" evidence="3">
    <location>
        <begin position="524"/>
        <end position="537"/>
    </location>
</feature>
<proteinExistence type="predicted"/>
<dbReference type="InterPro" id="IPR020843">
    <property type="entry name" value="ER"/>
</dbReference>
<dbReference type="SUPFAM" id="SSF53335">
    <property type="entry name" value="S-adenosyl-L-methionine-dependent methyltransferases"/>
    <property type="match status" value="1"/>
</dbReference>